<keyword evidence="2" id="KW-1185">Reference proteome</keyword>
<evidence type="ECO:0008006" key="3">
    <source>
        <dbReference type="Google" id="ProtNLM"/>
    </source>
</evidence>
<dbReference type="Gene3D" id="3.30.70.1060">
    <property type="entry name" value="Dimeric alpha+beta barrel"/>
    <property type="match status" value="1"/>
</dbReference>
<evidence type="ECO:0000313" key="2">
    <source>
        <dbReference type="Proteomes" id="UP000026249"/>
    </source>
</evidence>
<evidence type="ECO:0000313" key="1">
    <source>
        <dbReference type="EMBL" id="KAJ57402.1"/>
    </source>
</evidence>
<name>A0A037ZRF1_9RHOB</name>
<dbReference type="AlphaFoldDB" id="A0A037ZRF1"/>
<dbReference type="STRING" id="1454373.ACMU_02545"/>
<reference evidence="1 2" key="1">
    <citation type="submission" date="2014-03" db="EMBL/GenBank/DDBJ databases">
        <title>Draft Genome Sequence of Actibacterium mucosum KCTC 23349, a Marine Alphaproteobacterium with Complex Ionic Requirements Isolated from Mediterranean Seawater at Malvarrosa Beach, Valencia, Spain.</title>
        <authorList>
            <person name="Arahal D.R."/>
            <person name="Shao Z."/>
            <person name="Lai Q."/>
            <person name="Pujalte M.J."/>
        </authorList>
    </citation>
    <scope>NUCLEOTIDE SEQUENCE [LARGE SCALE GENOMIC DNA]</scope>
    <source>
        <strain evidence="1 2">KCTC 23349</strain>
    </source>
</reference>
<sequence>MPKFAFVYHGGGMPETPEEGAKVMAAWTAWYGNMGESLVDGGAPVAQSHTVSADGVVENGGANPVSGYTIVSADDYAAACEMAKGCPMVQDGSGSVEVAQLVDMG</sequence>
<dbReference type="Proteomes" id="UP000026249">
    <property type="component" value="Unassembled WGS sequence"/>
</dbReference>
<proteinExistence type="predicted"/>
<dbReference type="RefSeq" id="WP_035255715.1">
    <property type="nucleotide sequence ID" value="NZ_JFKE01000001.1"/>
</dbReference>
<dbReference type="SUPFAM" id="SSF54909">
    <property type="entry name" value="Dimeric alpha+beta barrel"/>
    <property type="match status" value="1"/>
</dbReference>
<protein>
    <recommendedName>
        <fullName evidence="3">YCII-related domain-containing protein</fullName>
    </recommendedName>
</protein>
<dbReference type="OrthoDB" id="5117987at2"/>
<comment type="caution">
    <text evidence="1">The sequence shown here is derived from an EMBL/GenBank/DDBJ whole genome shotgun (WGS) entry which is preliminary data.</text>
</comment>
<dbReference type="InterPro" id="IPR011008">
    <property type="entry name" value="Dimeric_a/b-barrel"/>
</dbReference>
<dbReference type="EMBL" id="JFKE01000001">
    <property type="protein sequence ID" value="KAJ57402.1"/>
    <property type="molecule type" value="Genomic_DNA"/>
</dbReference>
<gene>
    <name evidence="1" type="ORF">ACMU_02545</name>
</gene>
<accession>A0A037ZRF1</accession>
<organism evidence="1 2">
    <name type="scientific">Actibacterium mucosum KCTC 23349</name>
    <dbReference type="NCBI Taxonomy" id="1454373"/>
    <lineage>
        <taxon>Bacteria</taxon>
        <taxon>Pseudomonadati</taxon>
        <taxon>Pseudomonadota</taxon>
        <taxon>Alphaproteobacteria</taxon>
        <taxon>Rhodobacterales</taxon>
        <taxon>Roseobacteraceae</taxon>
        <taxon>Actibacterium</taxon>
    </lineage>
</organism>